<comment type="caution">
    <text evidence="1">The sequence shown here is derived from an EMBL/GenBank/DDBJ whole genome shotgun (WGS) entry which is preliminary data.</text>
</comment>
<gene>
    <name evidence="1" type="ORF">HOLleu_00163</name>
</gene>
<dbReference type="EMBL" id="JAIZAY010000001">
    <property type="protein sequence ID" value="KAJ8048012.1"/>
    <property type="molecule type" value="Genomic_DNA"/>
</dbReference>
<dbReference type="PANTHER" id="PTHR31424">
    <property type="entry name" value="PROTEIN CBG23806"/>
    <property type="match status" value="1"/>
</dbReference>
<dbReference type="Proteomes" id="UP001152320">
    <property type="component" value="Chromosome 1"/>
</dbReference>
<name>A0A9Q1HFN3_HOLLE</name>
<dbReference type="InterPro" id="IPR009689">
    <property type="entry name" value="DUF1280"/>
</dbReference>
<protein>
    <submittedName>
        <fullName evidence="1">Uncharacterized protein</fullName>
    </submittedName>
</protein>
<dbReference type="PANTHER" id="PTHR31424:SF3">
    <property type="entry name" value="RING-TYPE DOMAIN-CONTAINING PROTEIN"/>
    <property type="match status" value="1"/>
</dbReference>
<keyword evidence="2" id="KW-1185">Reference proteome</keyword>
<dbReference type="AlphaFoldDB" id="A0A9Q1HFN3"/>
<proteinExistence type="predicted"/>
<dbReference type="OrthoDB" id="10062908at2759"/>
<sequence>MPLRQLCENAPSFLKKQGIFLSRGSSDEQLNHELSQASLQKDLHSLNKSRTMMPASEFLGLKADMCSSWKRNRELKRWLKRYGAHTECEQKLRQQQAQIIRDNLLGECLPFLFEEDDGTVIKSTPCVRVKDLKTKIIQQLEEYERLNLLTWHSVIPENEIWIKIGGDKGGATFKQMFQVANVESPNAPLNTTVFCIFPAKDSFYNLKLAFQSLQAQVNTLQESTWRGKKFRIFGFGDYEYLCKMYGLGGASGRHCCLWCVETKSNMKLAPHPDKMPEARTLATLRRDLERYKDGAKA</sequence>
<accession>A0A9Q1HFN3</accession>
<evidence type="ECO:0000313" key="2">
    <source>
        <dbReference type="Proteomes" id="UP001152320"/>
    </source>
</evidence>
<reference evidence="1" key="1">
    <citation type="submission" date="2021-10" db="EMBL/GenBank/DDBJ databases">
        <title>Tropical sea cucumber genome reveals ecological adaptation and Cuvierian tubules defense mechanism.</title>
        <authorList>
            <person name="Chen T."/>
        </authorList>
    </citation>
    <scope>NUCLEOTIDE SEQUENCE</scope>
    <source>
        <strain evidence="1">Nanhai2018</strain>
        <tissue evidence="1">Muscle</tissue>
    </source>
</reference>
<evidence type="ECO:0000313" key="1">
    <source>
        <dbReference type="EMBL" id="KAJ8048012.1"/>
    </source>
</evidence>
<dbReference type="Pfam" id="PF06918">
    <property type="entry name" value="DUF1280"/>
    <property type="match status" value="1"/>
</dbReference>
<organism evidence="1 2">
    <name type="scientific">Holothuria leucospilota</name>
    <name type="common">Black long sea cucumber</name>
    <name type="synonym">Mertensiothuria leucospilota</name>
    <dbReference type="NCBI Taxonomy" id="206669"/>
    <lineage>
        <taxon>Eukaryota</taxon>
        <taxon>Metazoa</taxon>
        <taxon>Echinodermata</taxon>
        <taxon>Eleutherozoa</taxon>
        <taxon>Echinozoa</taxon>
        <taxon>Holothuroidea</taxon>
        <taxon>Aspidochirotacea</taxon>
        <taxon>Aspidochirotida</taxon>
        <taxon>Holothuriidae</taxon>
        <taxon>Holothuria</taxon>
    </lineage>
</organism>